<dbReference type="CDD" id="cd14066">
    <property type="entry name" value="STKc_IRAK"/>
    <property type="match status" value="1"/>
</dbReference>
<dbReference type="InterPro" id="IPR011009">
    <property type="entry name" value="Kinase-like_dom_sf"/>
</dbReference>
<dbReference type="Gene3D" id="3.30.200.20">
    <property type="entry name" value="Phosphorylase Kinase, domain 1"/>
    <property type="match status" value="1"/>
</dbReference>
<evidence type="ECO:0000313" key="17">
    <source>
        <dbReference type="EMBL" id="VFU46518.1"/>
    </source>
</evidence>
<feature type="compositionally biased region" description="Low complexity" evidence="13">
    <location>
        <begin position="426"/>
        <end position="439"/>
    </location>
</feature>
<dbReference type="PROSITE" id="PS00108">
    <property type="entry name" value="PROTEIN_KINASE_ST"/>
    <property type="match status" value="1"/>
</dbReference>
<dbReference type="FunFam" id="1.10.510.10:FF:000252">
    <property type="entry name" value="Receptor-like protein kinase FERONIA"/>
    <property type="match status" value="1"/>
</dbReference>
<keyword evidence="3" id="KW-0808">Transferase</keyword>
<dbReference type="InterPro" id="IPR045272">
    <property type="entry name" value="ANXUR1/2-like"/>
</dbReference>
<dbReference type="SMART" id="SM00220">
    <property type="entry name" value="S_TKc"/>
    <property type="match status" value="1"/>
</dbReference>
<dbReference type="SUPFAM" id="SSF56112">
    <property type="entry name" value="Protein kinase-like (PK-like)"/>
    <property type="match status" value="1"/>
</dbReference>
<dbReference type="GO" id="GO:0010038">
    <property type="term" value="P:response to metal ion"/>
    <property type="evidence" value="ECO:0007669"/>
    <property type="project" value="UniProtKB-ARBA"/>
</dbReference>
<dbReference type="Gene3D" id="1.10.510.10">
    <property type="entry name" value="Transferase(Phosphotransferase) domain 1"/>
    <property type="match status" value="1"/>
</dbReference>
<dbReference type="Gene3D" id="2.60.120.430">
    <property type="entry name" value="Galactose-binding lectin"/>
    <property type="match status" value="2"/>
</dbReference>
<dbReference type="AlphaFoldDB" id="A0A6N2LZ05"/>
<evidence type="ECO:0000256" key="13">
    <source>
        <dbReference type="SAM" id="MobiDB-lite"/>
    </source>
</evidence>
<keyword evidence="7" id="KW-0418">Kinase</keyword>
<comment type="subcellular location">
    <subcellularLocation>
        <location evidence="1">Membrane</location>
        <topology evidence="1">Single-pass type I membrane protein</topology>
    </subcellularLocation>
</comment>
<name>A0A6N2LZ05_SALVM</name>
<evidence type="ECO:0000259" key="16">
    <source>
        <dbReference type="PROSITE" id="PS50011"/>
    </source>
</evidence>
<evidence type="ECO:0000256" key="6">
    <source>
        <dbReference type="ARBA" id="ARBA00022741"/>
    </source>
</evidence>
<dbReference type="GO" id="GO:0016020">
    <property type="term" value="C:membrane"/>
    <property type="evidence" value="ECO:0007669"/>
    <property type="project" value="UniProtKB-SubCell"/>
</dbReference>
<reference evidence="17" key="1">
    <citation type="submission" date="2019-03" db="EMBL/GenBank/DDBJ databases">
        <authorList>
            <person name="Mank J."/>
            <person name="Almeida P."/>
        </authorList>
    </citation>
    <scope>NUCLEOTIDE SEQUENCE</scope>
    <source>
        <strain evidence="17">78183</strain>
    </source>
</reference>
<keyword evidence="8 12" id="KW-0067">ATP-binding</keyword>
<dbReference type="Pfam" id="PF07714">
    <property type="entry name" value="PK_Tyr_Ser-Thr"/>
    <property type="match status" value="1"/>
</dbReference>
<evidence type="ECO:0000256" key="4">
    <source>
        <dbReference type="ARBA" id="ARBA00022692"/>
    </source>
</evidence>
<evidence type="ECO:0000256" key="9">
    <source>
        <dbReference type="ARBA" id="ARBA00022989"/>
    </source>
</evidence>
<keyword evidence="11" id="KW-0325">Glycoprotein</keyword>
<dbReference type="PROSITE" id="PS50011">
    <property type="entry name" value="PROTEIN_KINASE_DOM"/>
    <property type="match status" value="1"/>
</dbReference>
<keyword evidence="10 14" id="KW-0472">Membrane</keyword>
<evidence type="ECO:0000256" key="7">
    <source>
        <dbReference type="ARBA" id="ARBA00022777"/>
    </source>
</evidence>
<keyword evidence="6 12" id="KW-0547">Nucleotide-binding</keyword>
<dbReference type="PANTHER" id="PTHR34590:SF15">
    <property type="entry name" value="PROTEIN KINASE DOMAIN-CONTAINING PROTEIN"/>
    <property type="match status" value="1"/>
</dbReference>
<keyword evidence="2" id="KW-0723">Serine/threonine-protein kinase</keyword>
<feature type="chain" id="PRO_5026937589" description="Protein kinase domain-containing protein" evidence="15">
    <location>
        <begin position="25"/>
        <end position="884"/>
    </location>
</feature>
<feature type="signal peptide" evidence="15">
    <location>
        <begin position="1"/>
        <end position="24"/>
    </location>
</feature>
<evidence type="ECO:0000256" key="10">
    <source>
        <dbReference type="ARBA" id="ARBA00023136"/>
    </source>
</evidence>
<dbReference type="PANTHER" id="PTHR34590">
    <property type="entry name" value="OS03G0124300 PROTEIN-RELATED"/>
    <property type="match status" value="1"/>
</dbReference>
<dbReference type="InterPro" id="IPR017441">
    <property type="entry name" value="Protein_kinase_ATP_BS"/>
</dbReference>
<organism evidence="17">
    <name type="scientific">Salix viminalis</name>
    <name type="common">Common osier</name>
    <name type="synonym">Basket willow</name>
    <dbReference type="NCBI Taxonomy" id="40686"/>
    <lineage>
        <taxon>Eukaryota</taxon>
        <taxon>Viridiplantae</taxon>
        <taxon>Streptophyta</taxon>
        <taxon>Embryophyta</taxon>
        <taxon>Tracheophyta</taxon>
        <taxon>Spermatophyta</taxon>
        <taxon>Magnoliopsida</taxon>
        <taxon>eudicotyledons</taxon>
        <taxon>Gunneridae</taxon>
        <taxon>Pentapetalae</taxon>
        <taxon>rosids</taxon>
        <taxon>fabids</taxon>
        <taxon>Malpighiales</taxon>
        <taxon>Salicaceae</taxon>
        <taxon>Saliceae</taxon>
        <taxon>Salix</taxon>
    </lineage>
</organism>
<evidence type="ECO:0000256" key="5">
    <source>
        <dbReference type="ARBA" id="ARBA00022729"/>
    </source>
</evidence>
<dbReference type="InterPro" id="IPR001245">
    <property type="entry name" value="Ser-Thr/Tyr_kinase_cat_dom"/>
</dbReference>
<dbReference type="GO" id="GO:0004714">
    <property type="term" value="F:transmembrane receptor protein tyrosine kinase activity"/>
    <property type="evidence" value="ECO:0007669"/>
    <property type="project" value="InterPro"/>
</dbReference>
<dbReference type="GO" id="GO:0004674">
    <property type="term" value="F:protein serine/threonine kinase activity"/>
    <property type="evidence" value="ECO:0007669"/>
    <property type="project" value="UniProtKB-KW"/>
</dbReference>
<evidence type="ECO:0000256" key="2">
    <source>
        <dbReference type="ARBA" id="ARBA00022527"/>
    </source>
</evidence>
<dbReference type="GO" id="GO:0005524">
    <property type="term" value="F:ATP binding"/>
    <property type="evidence" value="ECO:0007669"/>
    <property type="project" value="UniProtKB-UniRule"/>
</dbReference>
<dbReference type="FunFam" id="2.60.120.430:FF:000007">
    <property type="entry name" value="FERONIA receptor-like kinase"/>
    <property type="match status" value="1"/>
</dbReference>
<keyword evidence="9 14" id="KW-1133">Transmembrane helix</keyword>
<dbReference type="PROSITE" id="PS00107">
    <property type="entry name" value="PROTEIN_KINASE_ATP"/>
    <property type="match status" value="1"/>
</dbReference>
<feature type="binding site" evidence="12">
    <location>
        <position position="553"/>
    </location>
    <ligand>
        <name>ATP</name>
        <dbReference type="ChEBI" id="CHEBI:30616"/>
    </ligand>
</feature>
<feature type="domain" description="Protein kinase" evidence="16">
    <location>
        <begin position="524"/>
        <end position="797"/>
    </location>
</feature>
<proteinExistence type="predicted"/>
<evidence type="ECO:0000256" key="15">
    <source>
        <dbReference type="SAM" id="SignalP"/>
    </source>
</evidence>
<evidence type="ECO:0000256" key="3">
    <source>
        <dbReference type="ARBA" id="ARBA00022679"/>
    </source>
</evidence>
<feature type="region of interest" description="Disordered" evidence="13">
    <location>
        <begin position="417"/>
        <end position="440"/>
    </location>
</feature>
<dbReference type="InterPro" id="IPR008271">
    <property type="entry name" value="Ser/Thr_kinase_AS"/>
</dbReference>
<dbReference type="Pfam" id="PF12819">
    <property type="entry name" value="Malectin_like"/>
    <property type="match status" value="1"/>
</dbReference>
<feature type="transmembrane region" description="Helical" evidence="14">
    <location>
        <begin position="446"/>
        <end position="467"/>
    </location>
</feature>
<gene>
    <name evidence="17" type="ORF">SVIM_LOCUS294975</name>
</gene>
<keyword evidence="5 15" id="KW-0732">Signal</keyword>
<dbReference type="InterPro" id="IPR024788">
    <property type="entry name" value="Malectin-like_Carb-bd_dom"/>
</dbReference>
<evidence type="ECO:0000256" key="1">
    <source>
        <dbReference type="ARBA" id="ARBA00004479"/>
    </source>
</evidence>
<keyword evidence="4 14" id="KW-0812">Transmembrane</keyword>
<protein>
    <recommendedName>
        <fullName evidence="16">Protein kinase domain-containing protein</fullName>
    </recommendedName>
</protein>
<dbReference type="FunFam" id="2.60.120.430:FF:000003">
    <property type="entry name" value="FERONIA receptor-like kinase"/>
    <property type="match status" value="1"/>
</dbReference>
<evidence type="ECO:0000256" key="12">
    <source>
        <dbReference type="PROSITE-ProRule" id="PRU10141"/>
    </source>
</evidence>
<evidence type="ECO:0000256" key="8">
    <source>
        <dbReference type="ARBA" id="ARBA00022840"/>
    </source>
</evidence>
<dbReference type="FunFam" id="3.30.200.20:FF:000039">
    <property type="entry name" value="receptor-like protein kinase FERONIA"/>
    <property type="match status" value="1"/>
</dbReference>
<dbReference type="EMBL" id="CAADRP010001643">
    <property type="protein sequence ID" value="VFU46518.1"/>
    <property type="molecule type" value="Genomic_DNA"/>
</dbReference>
<evidence type="ECO:0000256" key="14">
    <source>
        <dbReference type="SAM" id="Phobius"/>
    </source>
</evidence>
<accession>A0A6N2LZ05</accession>
<sequence length="884" mass="98284">MSSSSYKYLYLTFLFLHLTILVTGDSPQPYLPLDNIALDCGSSSESPASDRNWTADINSKVALLDQDNGSIPSAANEASTSTVPYHTARVSHSQFTYSFPVTTAGPKFVRLHFYPASYPGFNRSKASFSVTTGRYTFLSNFNGVHYTEPHGDTGYYAREFILNVEDEQTNLNITFTPSPHVADAYAFINGIEIVSMPTNLYYTARAMDDFDKGFHDPLKNETALEMMYRVTVGGAEITPPTDTTGMFRRWSDDTNYLTDARPGAYLYNDTIQLQYNNDTRYAAPDALYRTARSMGPNRTVNAEYNMTWEFPVHSTFSYLVRLHFCQFIPILFQKDDLAFEIHIANQTAERYVDIIEMAGGYGVPVYKDYSVMMDARGNEEVQNLSIALHPIETLKVFDAMLNGVEIFKLSNSDNLSGPNPPAYEDSPTSTPPSATSSKPNSRRRTAIIFGAAVSGLVVVSVLFFLIFRRRVLKFKEWVSGGGTSKLSPAFSSSTKSMKTQRSSLPFDLCHNFSLAEIRAATKNFDDSFIIGVGGFGNVYKGLFDGGVTRVAIKRLNPSSQQGATEFKTEIEMLSQLRFRHLVSLIGYCNENNEMILVYDYMARGTLRDHLKRTVNPPLSWTQRLEICIGAARGLHYLHTGARHTVIHRDVKTTNILLDEKWVAKVSDFGLSKTGPTISSKGHVSTVVKGSLGYLDPEYCQRMQLTEKSDVYSFGVVLFEVLCARPPLNRSAVPASLAELARQSHSNGTINEIIDPYLDGKISPDCLKKFVEVAVSCLHEDGIERPSMTDVVWGLEFALQLQESAVEYVKGSQTKKEVNMESPLKGSSIDSSSDLFSTGSELVVNSRILEMATTSCSDEQSFQSSESEKMMSGAVFSEIMNSKGR</sequence>
<dbReference type="InterPro" id="IPR000719">
    <property type="entry name" value="Prot_kinase_dom"/>
</dbReference>
<evidence type="ECO:0000256" key="11">
    <source>
        <dbReference type="ARBA" id="ARBA00023180"/>
    </source>
</evidence>